<proteinExistence type="predicted"/>
<keyword evidence="4" id="KW-1185">Reference proteome</keyword>
<gene>
    <name evidence="3" type="ORF">DWV00_19410</name>
</gene>
<keyword evidence="2" id="KW-0732">Signal</keyword>
<sequence length="87" mass="9303">MKAAIYATGVLICSIAVAHAALVRAQSLRAPRPRPPEISADWHAPRPHPPVAASAPTPAPRGNLRGDIESNARWNENGAHPRPPPKR</sequence>
<protein>
    <submittedName>
        <fullName evidence="3">Uncharacterized protein</fullName>
    </submittedName>
</protein>
<dbReference type="EMBL" id="QRGA01000010">
    <property type="protein sequence ID" value="RDU97386.1"/>
    <property type="molecule type" value="Genomic_DNA"/>
</dbReference>
<feature type="chain" id="PRO_5017753647" evidence="2">
    <location>
        <begin position="21"/>
        <end position="87"/>
    </location>
</feature>
<evidence type="ECO:0000313" key="4">
    <source>
        <dbReference type="Proteomes" id="UP000256838"/>
    </source>
</evidence>
<evidence type="ECO:0000313" key="3">
    <source>
        <dbReference type="EMBL" id="RDU97386.1"/>
    </source>
</evidence>
<organism evidence="3 4">
    <name type="scientific">Trinickia dinghuensis</name>
    <dbReference type="NCBI Taxonomy" id="2291023"/>
    <lineage>
        <taxon>Bacteria</taxon>
        <taxon>Pseudomonadati</taxon>
        <taxon>Pseudomonadota</taxon>
        <taxon>Betaproteobacteria</taxon>
        <taxon>Burkholderiales</taxon>
        <taxon>Burkholderiaceae</taxon>
        <taxon>Trinickia</taxon>
    </lineage>
</organism>
<dbReference type="Proteomes" id="UP000256838">
    <property type="component" value="Unassembled WGS sequence"/>
</dbReference>
<reference evidence="3 4" key="1">
    <citation type="submission" date="2018-08" db="EMBL/GenBank/DDBJ databases">
        <title>Paraburkholderia sp. DHOM06 isolated from forest soil.</title>
        <authorList>
            <person name="Gao Z.-H."/>
            <person name="Qiu L.-H."/>
        </authorList>
    </citation>
    <scope>NUCLEOTIDE SEQUENCE [LARGE SCALE GENOMIC DNA]</scope>
    <source>
        <strain evidence="3 4">DHOM06</strain>
    </source>
</reference>
<comment type="caution">
    <text evidence="3">The sequence shown here is derived from an EMBL/GenBank/DDBJ whole genome shotgun (WGS) entry which is preliminary data.</text>
</comment>
<dbReference type="AlphaFoldDB" id="A0A3D8JXL6"/>
<evidence type="ECO:0000256" key="1">
    <source>
        <dbReference type="SAM" id="MobiDB-lite"/>
    </source>
</evidence>
<name>A0A3D8JXL6_9BURK</name>
<evidence type="ECO:0000256" key="2">
    <source>
        <dbReference type="SAM" id="SignalP"/>
    </source>
</evidence>
<feature type="signal peptide" evidence="2">
    <location>
        <begin position="1"/>
        <end position="20"/>
    </location>
</feature>
<accession>A0A3D8JXL6</accession>
<feature type="region of interest" description="Disordered" evidence="1">
    <location>
        <begin position="26"/>
        <end position="87"/>
    </location>
</feature>